<evidence type="ECO:0000313" key="2">
    <source>
        <dbReference type="Proteomes" id="UP001652503"/>
    </source>
</evidence>
<name>A0ABT2Z5R2_9RHOB</name>
<gene>
    <name evidence="1" type="ORF">OE647_17260</name>
</gene>
<evidence type="ECO:0000313" key="1">
    <source>
        <dbReference type="EMBL" id="MCV2866469.1"/>
    </source>
</evidence>
<dbReference type="RefSeq" id="WP_263723002.1">
    <property type="nucleotide sequence ID" value="NZ_JAOWLA010000019.1"/>
</dbReference>
<protein>
    <submittedName>
        <fullName evidence="1">Carboxymuconolactone decarboxylase family protein</fullName>
    </submittedName>
</protein>
<dbReference type="Gene3D" id="1.20.1290.10">
    <property type="entry name" value="AhpD-like"/>
    <property type="match status" value="1"/>
</dbReference>
<reference evidence="1 2" key="1">
    <citation type="submission" date="2022-10" db="EMBL/GenBank/DDBJ databases">
        <title>Defluviimonas sp. nov., isolated from ocean surface water.</title>
        <authorList>
            <person name="He W."/>
            <person name="Wang L."/>
            <person name="Zhang D.-F."/>
        </authorList>
    </citation>
    <scope>NUCLEOTIDE SEQUENCE [LARGE SCALE GENOMIC DNA]</scope>
    <source>
        <strain evidence="1 2">WL0075</strain>
    </source>
</reference>
<dbReference type="Proteomes" id="UP001652503">
    <property type="component" value="Unassembled WGS sequence"/>
</dbReference>
<accession>A0ABT2Z5R2</accession>
<dbReference type="EMBL" id="JAOWLA010000019">
    <property type="protein sequence ID" value="MCV2866469.1"/>
    <property type="molecule type" value="Genomic_DNA"/>
</dbReference>
<dbReference type="SUPFAM" id="SSF69118">
    <property type="entry name" value="AhpD-like"/>
    <property type="match status" value="1"/>
</dbReference>
<proteinExistence type="predicted"/>
<dbReference type="InterPro" id="IPR029032">
    <property type="entry name" value="AhpD-like"/>
</dbReference>
<dbReference type="PANTHER" id="PTHR35446:SF2">
    <property type="entry name" value="CARBOXYMUCONOLACTONE DECARBOXYLASE-LIKE DOMAIN-CONTAINING PROTEIN"/>
    <property type="match status" value="1"/>
</dbReference>
<keyword evidence="2" id="KW-1185">Reference proteome</keyword>
<organism evidence="1 2">
    <name type="scientific">Albidovulum sediminicola</name>
    <dbReference type="NCBI Taxonomy" id="2984331"/>
    <lineage>
        <taxon>Bacteria</taxon>
        <taxon>Pseudomonadati</taxon>
        <taxon>Pseudomonadota</taxon>
        <taxon>Alphaproteobacteria</taxon>
        <taxon>Rhodobacterales</taxon>
        <taxon>Paracoccaceae</taxon>
        <taxon>Albidovulum</taxon>
    </lineage>
</organism>
<sequence>MSFVHTTPPEAATGAVADLYERLSAAGPLPNWARLFSLNPALLAGWSALLEAVKARQDPRRYDATLGAARAIRSSYCLLAHGSVLLKDGLPAEALREIGAEGDSEALSPAERAILAYAAKIATDATSVTQGDIDGLRQLGLMEEEIFDIAATAAARCFFSKLLDALGTLPDATYAGMEESLRRALTVGRPIAG</sequence>
<comment type="caution">
    <text evidence="1">The sequence shown here is derived from an EMBL/GenBank/DDBJ whole genome shotgun (WGS) entry which is preliminary data.</text>
</comment>
<dbReference type="PANTHER" id="PTHR35446">
    <property type="entry name" value="SI:CH211-175M2.5"/>
    <property type="match status" value="1"/>
</dbReference>